<dbReference type="RefSeq" id="WP_136899509.1">
    <property type="nucleotide sequence ID" value="NZ_SUME01000001.1"/>
</dbReference>
<keyword evidence="1" id="KW-1133">Transmembrane helix</keyword>
<feature type="transmembrane region" description="Helical" evidence="1">
    <location>
        <begin position="64"/>
        <end position="83"/>
    </location>
</feature>
<dbReference type="EMBL" id="SUME01000001">
    <property type="protein sequence ID" value="TJZ63042.1"/>
    <property type="molecule type" value="Genomic_DNA"/>
</dbReference>
<evidence type="ECO:0000313" key="3">
    <source>
        <dbReference type="Proteomes" id="UP000306808"/>
    </source>
</evidence>
<reference evidence="2 3" key="1">
    <citation type="submission" date="2019-04" db="EMBL/GenBank/DDBJ databases">
        <title>Sphingobacterium olei sp. nov., isolated from oil-contaminated soil.</title>
        <authorList>
            <person name="Liu B."/>
        </authorList>
    </citation>
    <scope>NUCLEOTIDE SEQUENCE [LARGE SCALE GENOMIC DNA]</scope>
    <source>
        <strain evidence="2 3">HAL-9</strain>
    </source>
</reference>
<dbReference type="Proteomes" id="UP000306808">
    <property type="component" value="Unassembled WGS sequence"/>
</dbReference>
<dbReference type="AlphaFoldDB" id="A0A4U0P8C4"/>
<accession>A0A4U0P8C4</accession>
<organism evidence="2 3">
    <name type="scientific">Sphingobacterium olei</name>
    <dbReference type="NCBI Taxonomy" id="2571155"/>
    <lineage>
        <taxon>Bacteria</taxon>
        <taxon>Pseudomonadati</taxon>
        <taxon>Bacteroidota</taxon>
        <taxon>Sphingobacteriia</taxon>
        <taxon>Sphingobacteriales</taxon>
        <taxon>Sphingobacteriaceae</taxon>
        <taxon>Sphingobacterium</taxon>
    </lineage>
</organism>
<proteinExistence type="predicted"/>
<sequence length="257" mass="29526">MDRNLLKRYFEKQCSATEAKAVEEWLLDSNNQTDFEKFLETQWDVHVDQHLQTERIKGRPYKSIWWKAAAAAVVLCIGAYYYGMRSEVVNSRKLVNVSSPQADLADQTVPSLTDTFQSSSNPKITMHYERKPDKNKFTPAVASADTANQEHRPKTVKPAKLGNIMVNEVLLSKLRDQIDSNTLVLNIDVHEVSFQRFSAMLRHQYGIILEPCDDSGMNKTYTARFEKISFSDLLSDMSEKMLFTYSFQDSIVKICFN</sequence>
<evidence type="ECO:0008006" key="4">
    <source>
        <dbReference type="Google" id="ProtNLM"/>
    </source>
</evidence>
<evidence type="ECO:0000256" key="1">
    <source>
        <dbReference type="SAM" id="Phobius"/>
    </source>
</evidence>
<dbReference type="OrthoDB" id="659702at2"/>
<comment type="caution">
    <text evidence="2">The sequence shown here is derived from an EMBL/GenBank/DDBJ whole genome shotgun (WGS) entry which is preliminary data.</text>
</comment>
<protein>
    <recommendedName>
        <fullName evidence="4">DUF4974 domain-containing protein</fullName>
    </recommendedName>
</protein>
<evidence type="ECO:0000313" key="2">
    <source>
        <dbReference type="EMBL" id="TJZ63042.1"/>
    </source>
</evidence>
<name>A0A4U0P8C4_9SPHI</name>
<gene>
    <name evidence="2" type="ORF">FAZ15_01730</name>
</gene>
<keyword evidence="3" id="KW-1185">Reference proteome</keyword>
<keyword evidence="1" id="KW-0472">Membrane</keyword>
<keyword evidence="1" id="KW-0812">Transmembrane</keyword>